<comment type="caution">
    <text evidence="1">The sequence shown here is derived from an EMBL/GenBank/DDBJ whole genome shotgun (WGS) entry which is preliminary data.</text>
</comment>
<name>A0ABU7B9M5_9TELE</name>
<evidence type="ECO:0000313" key="1">
    <source>
        <dbReference type="EMBL" id="MED6247098.1"/>
    </source>
</evidence>
<gene>
    <name evidence="1" type="ORF">ATANTOWER_030030</name>
</gene>
<proteinExistence type="predicted"/>
<protein>
    <submittedName>
        <fullName evidence="1">Uncharacterized protein</fullName>
    </submittedName>
</protein>
<organism evidence="1 2">
    <name type="scientific">Ataeniobius toweri</name>
    <dbReference type="NCBI Taxonomy" id="208326"/>
    <lineage>
        <taxon>Eukaryota</taxon>
        <taxon>Metazoa</taxon>
        <taxon>Chordata</taxon>
        <taxon>Craniata</taxon>
        <taxon>Vertebrata</taxon>
        <taxon>Euteleostomi</taxon>
        <taxon>Actinopterygii</taxon>
        <taxon>Neopterygii</taxon>
        <taxon>Teleostei</taxon>
        <taxon>Neoteleostei</taxon>
        <taxon>Acanthomorphata</taxon>
        <taxon>Ovalentaria</taxon>
        <taxon>Atherinomorphae</taxon>
        <taxon>Cyprinodontiformes</taxon>
        <taxon>Goodeidae</taxon>
        <taxon>Ataeniobius</taxon>
    </lineage>
</organism>
<dbReference type="Proteomes" id="UP001345963">
    <property type="component" value="Unassembled WGS sequence"/>
</dbReference>
<dbReference type="EMBL" id="JAHUTI010047277">
    <property type="protein sequence ID" value="MED6247098.1"/>
    <property type="molecule type" value="Genomic_DNA"/>
</dbReference>
<evidence type="ECO:0000313" key="2">
    <source>
        <dbReference type="Proteomes" id="UP001345963"/>
    </source>
</evidence>
<reference evidence="1 2" key="1">
    <citation type="submission" date="2021-07" db="EMBL/GenBank/DDBJ databases">
        <authorList>
            <person name="Palmer J.M."/>
        </authorList>
    </citation>
    <scope>NUCLEOTIDE SEQUENCE [LARGE SCALE GENOMIC DNA]</scope>
    <source>
        <strain evidence="1 2">AT_MEX2019</strain>
        <tissue evidence="1">Muscle</tissue>
    </source>
</reference>
<accession>A0ABU7B9M5</accession>
<keyword evidence="2" id="KW-1185">Reference proteome</keyword>
<sequence length="107" mass="12322">MMQIKLGNVLQTHFTQTLFLAHISNYSQMGEVFLFLLPPFFSDAPISADVRPNHYNNPRSNKRHRAFILKFYTPTEAVTCPRKCEASFVIGHVVYRKTTQASNLFTL</sequence>